<protein>
    <submittedName>
        <fullName evidence="3">XdhC/CoxI family protein</fullName>
    </submittedName>
</protein>
<keyword evidence="4" id="KW-1185">Reference proteome</keyword>
<feature type="domain" description="XdhC- CoxI" evidence="1">
    <location>
        <begin position="1"/>
        <end position="41"/>
    </location>
</feature>
<accession>A0ABN1L701</accession>
<dbReference type="PANTHER" id="PTHR30388">
    <property type="entry name" value="ALDEHYDE OXIDOREDUCTASE MOLYBDENUM COFACTOR ASSEMBLY PROTEIN"/>
    <property type="match status" value="1"/>
</dbReference>
<comment type="caution">
    <text evidence="3">The sequence shown here is derived from an EMBL/GenBank/DDBJ whole genome shotgun (WGS) entry which is preliminary data.</text>
</comment>
<dbReference type="PANTHER" id="PTHR30388:SF4">
    <property type="entry name" value="MOLYBDENUM COFACTOR INSERTION CHAPERONE PAOD"/>
    <property type="match status" value="1"/>
</dbReference>
<dbReference type="InterPro" id="IPR052698">
    <property type="entry name" value="MoCofactor_Util/Proc"/>
</dbReference>
<sequence>MLINSLGKSYGLLSGGCLEADLMRQAQKCWFKNESITICYDMQDESDIAWQLGIGCGGMVKVLLQPINIENNYHDLLTLKTHIDNRQLCYYQLSIDNPPNLNKVINKQPVQVEHQSSLIITVKPAPALIIFGGGLDAQPLIAMAHTLGWYSCLIDCRTSYARPAYFKQADQIINSNYATLNTTSNKQKLPKADAIVIMHHNIELDAKALDLIKSNPQLSSAHYIGLLGPQHRTKRVFDATQLSTKQLPVALANPIGLDLGGELPESIALAILAQAHAAVECKSAQALGVYQDTSTALHQPIELAINIKTHLAGDIANAS</sequence>
<evidence type="ECO:0000259" key="2">
    <source>
        <dbReference type="Pfam" id="PF13478"/>
    </source>
</evidence>
<name>A0ABN1L701_9GAMM</name>
<dbReference type="Pfam" id="PF13478">
    <property type="entry name" value="XdhC_C"/>
    <property type="match status" value="1"/>
</dbReference>
<dbReference type="Gene3D" id="3.40.50.720">
    <property type="entry name" value="NAD(P)-binding Rossmann-like Domain"/>
    <property type="match status" value="1"/>
</dbReference>
<dbReference type="Pfam" id="PF02625">
    <property type="entry name" value="XdhC_CoxI"/>
    <property type="match status" value="1"/>
</dbReference>
<dbReference type="EMBL" id="BAAAFA010000006">
    <property type="protein sequence ID" value="GAA0817346.1"/>
    <property type="molecule type" value="Genomic_DNA"/>
</dbReference>
<evidence type="ECO:0000313" key="4">
    <source>
        <dbReference type="Proteomes" id="UP001500021"/>
    </source>
</evidence>
<reference evidence="3 4" key="1">
    <citation type="journal article" date="2019" name="Int. J. Syst. Evol. Microbiol.">
        <title>The Global Catalogue of Microorganisms (GCM) 10K type strain sequencing project: providing services to taxonomists for standard genome sequencing and annotation.</title>
        <authorList>
            <consortium name="The Broad Institute Genomics Platform"/>
            <consortium name="The Broad Institute Genome Sequencing Center for Infectious Disease"/>
            <person name="Wu L."/>
            <person name="Ma J."/>
        </authorList>
    </citation>
    <scope>NUCLEOTIDE SEQUENCE [LARGE SCALE GENOMIC DNA]</scope>
    <source>
        <strain evidence="3 4">JCM 15608</strain>
    </source>
</reference>
<organism evidence="3 4">
    <name type="scientific">Colwellia asteriadis</name>
    <dbReference type="NCBI Taxonomy" id="517723"/>
    <lineage>
        <taxon>Bacteria</taxon>
        <taxon>Pseudomonadati</taxon>
        <taxon>Pseudomonadota</taxon>
        <taxon>Gammaproteobacteria</taxon>
        <taxon>Alteromonadales</taxon>
        <taxon>Colwelliaceae</taxon>
        <taxon>Colwellia</taxon>
    </lineage>
</organism>
<dbReference type="Proteomes" id="UP001500021">
    <property type="component" value="Unassembled WGS sequence"/>
</dbReference>
<proteinExistence type="predicted"/>
<dbReference type="InterPro" id="IPR003777">
    <property type="entry name" value="XdhC_CoxI"/>
</dbReference>
<gene>
    <name evidence="3" type="ORF">GCM10009111_18400</name>
</gene>
<feature type="domain" description="XdhC Rossmann" evidence="2">
    <location>
        <begin position="128"/>
        <end position="274"/>
    </location>
</feature>
<evidence type="ECO:0000259" key="1">
    <source>
        <dbReference type="Pfam" id="PF02625"/>
    </source>
</evidence>
<evidence type="ECO:0000313" key="3">
    <source>
        <dbReference type="EMBL" id="GAA0817346.1"/>
    </source>
</evidence>
<dbReference type="InterPro" id="IPR027051">
    <property type="entry name" value="XdhC_Rossmann_dom"/>
</dbReference>